<dbReference type="GO" id="GO:0050660">
    <property type="term" value="F:flavin adenine dinucleotide binding"/>
    <property type="evidence" value="ECO:0007669"/>
    <property type="project" value="TreeGrafter"/>
</dbReference>
<dbReference type="GO" id="GO:0009055">
    <property type="term" value="F:electron transfer activity"/>
    <property type="evidence" value="ECO:0007669"/>
    <property type="project" value="TreeGrafter"/>
</dbReference>
<sequence length="674" mass="73199">MRYDTTTFAGAGGQAIQCDVLTVHTLIIGAGAAGLKCADMLHAYGVRDVAIVVDRLGNGTSNNSGSDKQTYYKIGLFGGEPDSPMDFARSLFQGGMMHGDLAYIEALGSAPAFFDLCKLGVPFPHNAYGAYVGYKTDHDPRQRATSAGPKTSKFMFEKLLAQVRQAGTPVLDQHEAIALLTDGDGESRRVVGALCLNKADHYRANYGLTVVNAENVVMATGGPGELYKISVWPHGQIGSHGLALAAGAAANNLTELQFGLASLGFRWNLSGTYQQVIPDYYSTAADGVSERRYFLHDYFADMPAMAGAIFLKGYQWPFHAARLQHGGSSLVDIAVHREISAGRRVFMDFMRNPTPGEGMASFAIADLPDEARRYLERSGALQATPYERLQHMNQQSIDLYAEHGVDLRKPLEVAVCAQHCNGGISGSTWWESNLKHLFVIGELCGTHGVRPGGSALNSGQVGATRAAQRIANVYRETPMAPVACVAKCAGQISAQWHELHRYLSPGAEALDPGAVRREIQTRMSAEGAFIRSLAGAKQALVDARALYARICSEGFSCQSPRQLPQAVENKWLALTSVAFLQAIVSYIEQGGGSRGAYMVLDGKGALTVDSKRGRELRHREENASKRQEILELQLQPGTLCDFAVRVDKVRPLPNDDSWYETTWAQWNRGEVFKG</sequence>
<dbReference type="PANTHER" id="PTHR11632">
    <property type="entry name" value="SUCCINATE DEHYDROGENASE 2 FLAVOPROTEIN SUBUNIT"/>
    <property type="match status" value="1"/>
</dbReference>
<protein>
    <submittedName>
        <fullName evidence="5">Succinate dehydrogenase/fumarate reductase flavoprotein subunit</fullName>
    </submittedName>
</protein>
<comment type="cofactor">
    <cofactor evidence="1">
        <name>FAD</name>
        <dbReference type="ChEBI" id="CHEBI:57692"/>
    </cofactor>
</comment>
<keyword evidence="6" id="KW-1185">Reference proteome</keyword>
<evidence type="ECO:0000256" key="3">
    <source>
        <dbReference type="ARBA" id="ARBA00023002"/>
    </source>
</evidence>
<dbReference type="GO" id="GO:0000104">
    <property type="term" value="F:succinate dehydrogenase activity"/>
    <property type="evidence" value="ECO:0007669"/>
    <property type="project" value="TreeGrafter"/>
</dbReference>
<evidence type="ECO:0000313" key="5">
    <source>
        <dbReference type="EMBL" id="MDQ0288370.1"/>
    </source>
</evidence>
<dbReference type="GO" id="GO:0009061">
    <property type="term" value="P:anaerobic respiration"/>
    <property type="evidence" value="ECO:0007669"/>
    <property type="project" value="TreeGrafter"/>
</dbReference>
<comment type="caution">
    <text evidence="5">The sequence shown here is derived from an EMBL/GenBank/DDBJ whole genome shotgun (WGS) entry which is preliminary data.</text>
</comment>
<dbReference type="InterPro" id="IPR030664">
    <property type="entry name" value="SdhA/FrdA/AprA"/>
</dbReference>
<name>A0AAE4AMF2_9BACT</name>
<evidence type="ECO:0000259" key="4">
    <source>
        <dbReference type="Pfam" id="PF00890"/>
    </source>
</evidence>
<evidence type="ECO:0000256" key="1">
    <source>
        <dbReference type="ARBA" id="ARBA00001974"/>
    </source>
</evidence>
<keyword evidence="3" id="KW-0560">Oxidoreductase</keyword>
<keyword evidence="2" id="KW-0285">Flavoprotein</keyword>
<dbReference type="RefSeq" id="WP_307259694.1">
    <property type="nucleotide sequence ID" value="NZ_JAUSVL010000001.1"/>
</dbReference>
<dbReference type="Gene3D" id="3.90.700.10">
    <property type="entry name" value="Succinate dehydrogenase/fumarate reductase flavoprotein, catalytic domain"/>
    <property type="match status" value="1"/>
</dbReference>
<dbReference type="AlphaFoldDB" id="A0AAE4AMF2"/>
<gene>
    <name evidence="5" type="ORF">J3R75_000477</name>
</gene>
<dbReference type="InterPro" id="IPR003953">
    <property type="entry name" value="FAD-dep_OxRdtase_2_FAD-bd"/>
</dbReference>
<proteinExistence type="predicted"/>
<accession>A0AAE4AMF2</accession>
<dbReference type="PANTHER" id="PTHR11632:SF51">
    <property type="entry name" value="SUCCINATE DEHYDROGENASE [UBIQUINONE] FLAVOPROTEIN SUBUNIT, MITOCHONDRIAL"/>
    <property type="match status" value="1"/>
</dbReference>
<dbReference type="SUPFAM" id="SSF51905">
    <property type="entry name" value="FAD/NAD(P)-binding domain"/>
    <property type="match status" value="1"/>
</dbReference>
<organism evidence="5 6">
    <name type="scientific">Oligosphaera ethanolica</name>
    <dbReference type="NCBI Taxonomy" id="760260"/>
    <lineage>
        <taxon>Bacteria</taxon>
        <taxon>Pseudomonadati</taxon>
        <taxon>Lentisphaerota</taxon>
        <taxon>Oligosphaeria</taxon>
        <taxon>Oligosphaerales</taxon>
        <taxon>Oligosphaeraceae</taxon>
        <taxon>Oligosphaera</taxon>
    </lineage>
</organism>
<dbReference type="InterPro" id="IPR027477">
    <property type="entry name" value="Succ_DH/fumarate_Rdtase_cat_sf"/>
</dbReference>
<dbReference type="Gene3D" id="3.50.50.60">
    <property type="entry name" value="FAD/NAD(P)-binding domain"/>
    <property type="match status" value="2"/>
</dbReference>
<dbReference type="GO" id="GO:0005886">
    <property type="term" value="C:plasma membrane"/>
    <property type="evidence" value="ECO:0007669"/>
    <property type="project" value="TreeGrafter"/>
</dbReference>
<dbReference type="Pfam" id="PF00890">
    <property type="entry name" value="FAD_binding_2"/>
    <property type="match status" value="1"/>
</dbReference>
<dbReference type="EMBL" id="JAUSVL010000001">
    <property type="protein sequence ID" value="MDQ0288370.1"/>
    <property type="molecule type" value="Genomic_DNA"/>
</dbReference>
<evidence type="ECO:0000313" key="6">
    <source>
        <dbReference type="Proteomes" id="UP001238163"/>
    </source>
</evidence>
<feature type="domain" description="FAD-dependent oxidoreductase 2 FAD-binding" evidence="4">
    <location>
        <begin position="25"/>
        <end position="266"/>
    </location>
</feature>
<evidence type="ECO:0000256" key="2">
    <source>
        <dbReference type="ARBA" id="ARBA00022630"/>
    </source>
</evidence>
<dbReference type="Proteomes" id="UP001238163">
    <property type="component" value="Unassembled WGS sequence"/>
</dbReference>
<dbReference type="InterPro" id="IPR036188">
    <property type="entry name" value="FAD/NAD-bd_sf"/>
</dbReference>
<reference evidence="5" key="1">
    <citation type="submission" date="2023-07" db="EMBL/GenBank/DDBJ databases">
        <title>Genomic Encyclopedia of Type Strains, Phase IV (KMG-IV): sequencing the most valuable type-strain genomes for metagenomic binning, comparative biology and taxonomic classification.</title>
        <authorList>
            <person name="Goeker M."/>
        </authorList>
    </citation>
    <scope>NUCLEOTIDE SEQUENCE</scope>
    <source>
        <strain evidence="5">DSM 24202</strain>
    </source>
</reference>